<keyword evidence="7 9" id="KW-1133">Transmembrane helix</keyword>
<dbReference type="Pfam" id="PF03609">
    <property type="entry name" value="EII-Sor"/>
    <property type="match status" value="1"/>
</dbReference>
<evidence type="ECO:0000256" key="6">
    <source>
        <dbReference type="ARBA" id="ARBA00022692"/>
    </source>
</evidence>
<keyword evidence="2" id="KW-0813">Transport</keyword>
<dbReference type="Proteomes" id="UP000433575">
    <property type="component" value="Unassembled WGS sequence"/>
</dbReference>
<keyword evidence="6 9" id="KW-0812">Transmembrane</keyword>
<evidence type="ECO:0000256" key="7">
    <source>
        <dbReference type="ARBA" id="ARBA00022989"/>
    </source>
</evidence>
<name>A0A6N7S9B6_9FIRM</name>
<proteinExistence type="predicted"/>
<evidence type="ECO:0000256" key="1">
    <source>
        <dbReference type="ARBA" id="ARBA00004651"/>
    </source>
</evidence>
<dbReference type="OrthoDB" id="9815089at2"/>
<evidence type="ECO:0000256" key="4">
    <source>
        <dbReference type="ARBA" id="ARBA00022597"/>
    </source>
</evidence>
<keyword evidence="4" id="KW-0762">Sugar transport</keyword>
<reference evidence="12 13" key="1">
    <citation type="journal article" date="2019" name="Nat. Med.">
        <title>A library of human gut bacterial isolates paired with longitudinal multiomics data enables mechanistic microbiome research.</title>
        <authorList>
            <person name="Poyet M."/>
            <person name="Groussin M."/>
            <person name="Gibbons S.M."/>
            <person name="Avila-Pacheco J."/>
            <person name="Jiang X."/>
            <person name="Kearney S.M."/>
            <person name="Perrotta A.R."/>
            <person name="Berdy B."/>
            <person name="Zhao S."/>
            <person name="Lieberman T.D."/>
            <person name="Swanson P.K."/>
            <person name="Smith M."/>
            <person name="Roesemann S."/>
            <person name="Alexander J.E."/>
            <person name="Rich S.A."/>
            <person name="Livny J."/>
            <person name="Vlamakis H."/>
            <person name="Clish C."/>
            <person name="Bullock K."/>
            <person name="Deik A."/>
            <person name="Scott J."/>
            <person name="Pierce K.A."/>
            <person name="Xavier R.J."/>
            <person name="Alm E.J."/>
        </authorList>
    </citation>
    <scope>NUCLEOTIDE SEQUENCE [LARGE SCALE GENOMIC DNA]</scope>
    <source>
        <strain evidence="10 12">BIOML-A4</strain>
        <strain evidence="11 13">BIOML-A5</strain>
    </source>
</reference>
<evidence type="ECO:0000256" key="2">
    <source>
        <dbReference type="ARBA" id="ARBA00022448"/>
    </source>
</evidence>
<dbReference type="InterPro" id="IPR050303">
    <property type="entry name" value="GatZ_KbaZ_carbometab"/>
</dbReference>
<dbReference type="RefSeq" id="WP_154239043.1">
    <property type="nucleotide sequence ID" value="NZ_CALJPI010000214.1"/>
</dbReference>
<evidence type="ECO:0000256" key="8">
    <source>
        <dbReference type="ARBA" id="ARBA00023136"/>
    </source>
</evidence>
<dbReference type="PANTHER" id="PTHR32502">
    <property type="entry name" value="N-ACETYLGALACTOSAMINE PERMEASE II COMPONENT-RELATED"/>
    <property type="match status" value="1"/>
</dbReference>
<feature type="transmembrane region" description="Helical" evidence="9">
    <location>
        <begin position="174"/>
        <end position="194"/>
    </location>
</feature>
<dbReference type="Proteomes" id="UP000480929">
    <property type="component" value="Unassembled WGS sequence"/>
</dbReference>
<dbReference type="EMBL" id="WKPI01000019">
    <property type="protein sequence ID" value="MSC33641.1"/>
    <property type="molecule type" value="Genomic_DNA"/>
</dbReference>
<dbReference type="AlphaFoldDB" id="A0A6N7S9B6"/>
<keyword evidence="13" id="KW-1185">Reference proteome</keyword>
<evidence type="ECO:0000313" key="11">
    <source>
        <dbReference type="EMBL" id="MSC33641.1"/>
    </source>
</evidence>
<organism evidence="10 12">
    <name type="scientific">Holdemania massiliensis</name>
    <dbReference type="NCBI Taxonomy" id="1468449"/>
    <lineage>
        <taxon>Bacteria</taxon>
        <taxon>Bacillati</taxon>
        <taxon>Bacillota</taxon>
        <taxon>Erysipelotrichia</taxon>
        <taxon>Erysipelotrichales</taxon>
        <taxon>Erysipelotrichaceae</taxon>
        <taxon>Holdemania</taxon>
    </lineage>
</organism>
<evidence type="ECO:0008006" key="14">
    <source>
        <dbReference type="Google" id="ProtNLM"/>
    </source>
</evidence>
<dbReference type="PANTHER" id="PTHR32502:SF8">
    <property type="entry name" value="N-ACETYLGALACTOSAMINE PERMEASE IIC COMPONENT 1"/>
    <property type="match status" value="1"/>
</dbReference>
<feature type="transmembrane region" description="Helical" evidence="9">
    <location>
        <begin position="206"/>
        <end position="233"/>
    </location>
</feature>
<keyword evidence="5" id="KW-0598">Phosphotransferase system</keyword>
<dbReference type="InterPro" id="IPR004700">
    <property type="entry name" value="PTS_IIC_man"/>
</dbReference>
<evidence type="ECO:0000256" key="3">
    <source>
        <dbReference type="ARBA" id="ARBA00022475"/>
    </source>
</evidence>
<feature type="transmembrane region" description="Helical" evidence="9">
    <location>
        <begin position="29"/>
        <end position="49"/>
    </location>
</feature>
<dbReference type="GO" id="GO:0009401">
    <property type="term" value="P:phosphoenolpyruvate-dependent sugar phosphotransferase system"/>
    <property type="evidence" value="ECO:0007669"/>
    <property type="project" value="UniProtKB-KW"/>
</dbReference>
<keyword evidence="3" id="KW-1003">Cell membrane</keyword>
<protein>
    <recommendedName>
        <fullName evidence="14">PTS sugar transporter subunit IIC</fullName>
    </recommendedName>
</protein>
<feature type="transmembrane region" description="Helical" evidence="9">
    <location>
        <begin position="100"/>
        <end position="122"/>
    </location>
</feature>
<evidence type="ECO:0000256" key="5">
    <source>
        <dbReference type="ARBA" id="ARBA00022683"/>
    </source>
</evidence>
<sequence length="265" mass="28706">MLLKAFLVAFAMWACHLTGYHAPNMMLDRPIFLGPLVGLILGNFELGCIIGAQLELIFMGVVFVGSATSADPGASAAIAVSFAILNNLSVNEAIAVATPIGYLCALAIAMEPAIGEIFTPMIDKFLMKDDYRGWTIVSHCLSFIELSIGAVFVFLAVLFGGDLVSAIMGSLPEFVLTGVNAAGAMLPVVGLAVLTSQLWDKKTALYFLFGFFLMKYLNLDILFLAIIAIFIALRDVFSYFDQRKLAAEASVLTETPETEEEDFFR</sequence>
<comment type="subcellular location">
    <subcellularLocation>
        <location evidence="1">Cell membrane</location>
        <topology evidence="1">Multi-pass membrane protein</topology>
    </subcellularLocation>
</comment>
<dbReference type="PROSITE" id="PS51106">
    <property type="entry name" value="PTS_EIIC_TYPE_4"/>
    <property type="match status" value="1"/>
</dbReference>
<dbReference type="EMBL" id="WKPJ01000017">
    <property type="protein sequence ID" value="MSA89886.1"/>
    <property type="molecule type" value="Genomic_DNA"/>
</dbReference>
<keyword evidence="8 9" id="KW-0472">Membrane</keyword>
<evidence type="ECO:0000313" key="10">
    <source>
        <dbReference type="EMBL" id="MSA89886.1"/>
    </source>
</evidence>
<evidence type="ECO:0000313" key="13">
    <source>
        <dbReference type="Proteomes" id="UP000480929"/>
    </source>
</evidence>
<comment type="caution">
    <text evidence="10">The sequence shown here is derived from an EMBL/GenBank/DDBJ whole genome shotgun (WGS) entry which is preliminary data.</text>
</comment>
<accession>A0A6N7S9B6</accession>
<gene>
    <name evidence="11" type="ORF">GKD88_10965</name>
    <name evidence="10" type="ORF">GKE08_11165</name>
</gene>
<dbReference type="GO" id="GO:0005886">
    <property type="term" value="C:plasma membrane"/>
    <property type="evidence" value="ECO:0007669"/>
    <property type="project" value="UniProtKB-SubCell"/>
</dbReference>
<evidence type="ECO:0000313" key="12">
    <source>
        <dbReference type="Proteomes" id="UP000433575"/>
    </source>
</evidence>
<evidence type="ECO:0000256" key="9">
    <source>
        <dbReference type="SAM" id="Phobius"/>
    </source>
</evidence>
<feature type="transmembrane region" description="Helical" evidence="9">
    <location>
        <begin position="56"/>
        <end position="85"/>
    </location>
</feature>
<feature type="transmembrane region" description="Helical" evidence="9">
    <location>
        <begin position="143"/>
        <end position="168"/>
    </location>
</feature>